<dbReference type="EMBL" id="CVQH01013224">
    <property type="protein sequence ID" value="CRK21797.1"/>
    <property type="molecule type" value="Genomic_DNA"/>
</dbReference>
<dbReference type="PANTHER" id="PTHR22601">
    <property type="entry name" value="ISP4 LIKE PROTEIN"/>
    <property type="match status" value="1"/>
</dbReference>
<feature type="compositionally biased region" description="Polar residues" evidence="12">
    <location>
        <begin position="1"/>
        <end position="13"/>
    </location>
</feature>
<accession>A0A0G4LIF5</accession>
<feature type="transmembrane region" description="Helical" evidence="13">
    <location>
        <begin position="590"/>
        <end position="610"/>
    </location>
</feature>
<dbReference type="GO" id="GO:0008199">
    <property type="term" value="F:ferric iron binding"/>
    <property type="evidence" value="ECO:0007669"/>
    <property type="project" value="InterPro"/>
</dbReference>
<comment type="similarity">
    <text evidence="3">Belongs to the oligopeptide OPT transporter family.</text>
</comment>
<dbReference type="NCBIfam" id="TIGR00727">
    <property type="entry name" value="ISP4_OPT"/>
    <property type="match status" value="1"/>
</dbReference>
<feature type="compositionally biased region" description="Basic and acidic residues" evidence="12">
    <location>
        <begin position="941"/>
        <end position="961"/>
    </location>
</feature>
<dbReference type="GO" id="GO:0035673">
    <property type="term" value="F:oligopeptide transmembrane transporter activity"/>
    <property type="evidence" value="ECO:0007669"/>
    <property type="project" value="InterPro"/>
</dbReference>
<feature type="transmembrane region" description="Helical" evidence="13">
    <location>
        <begin position="145"/>
        <end position="165"/>
    </location>
</feature>
<feature type="transmembrane region" description="Helical" evidence="13">
    <location>
        <begin position="318"/>
        <end position="337"/>
    </location>
</feature>
<dbReference type="PROSITE" id="PS00083">
    <property type="entry name" value="INTRADIOL_DIOXYGENAS"/>
    <property type="match status" value="1"/>
</dbReference>
<keyword evidence="5 13" id="KW-0812">Transmembrane</keyword>
<feature type="region of interest" description="Disordered" evidence="12">
    <location>
        <begin position="1080"/>
        <end position="1122"/>
    </location>
</feature>
<feature type="region of interest" description="Disordered" evidence="12">
    <location>
        <begin position="1"/>
        <end position="126"/>
    </location>
</feature>
<dbReference type="GO" id="GO:0015031">
    <property type="term" value="P:protein transport"/>
    <property type="evidence" value="ECO:0007669"/>
    <property type="project" value="UniProtKB-KW"/>
</dbReference>
<sequence length="1314" mass="145540">MARTSSSRVSKTAPSAAAEYDDYEMTSTAGAAASGRETDKSVGLTAAGFQESSGPVGDLQQSLSQWGESRAFKGDVGDDDEQASEHELLLDPALPEEYDARPGARRDSVADDELAMDKEDEEDSPYAEVRSAVRNYDENAPCNTIRAWTIGLLLVVLGASMNTFFSLRSPSIGISPLVAQIISWPIGHGWTKVMPTRRFETFGIRWSLNPGPFNRKEHSIIVVMASVSFSVAYATDIILAQLVFYKQDFGLTFQMLLTISTQSLGYGIAGILRKFLVYPASMIWPGVLVSVTLMNAMYDRSDRPDPSILGGRMPRYKWFALVTLGAFCYYWIPGYFVKCLSVFAFATWMAPRNPVVNQLFGGSTGLSLLPLTFDWTQISGFVGSPLIPPWEAIANTMVGVIFFFITLCSIFHYTGVWYAQYLPMSDSGTYDNTGQRYNTSRILRPDMTLDEEAYKNYSPLFISTTFAMSYGLSFAAISSLIVYTYLHNGKQIWQQYQNSAKEKPDVHMRLMKKYKEAPSWWYWSLFAVMLGLGFVAVLGYPTMMTWWAFLLSVAISFFFSVPIGIIQAVTNHQIGLNVMTEFVYGYIQPGRPLALMIFKTFGYITMSRALSFVADLKFGHYMKIPPRTMFWAQVVSTTVSCVIQIFVLNGALQRVEGVCTPEQVDRFTCPGARVFFAASVIWGLLGPARMFSPGQIYSGLFIFFGVGAVVPVIIYFAGKRWPKSPFSFLMAPLIFGGAGSIPPATPLNYLSWGIVGMTFNYWIRKRHFGWWSRLNFLTSSGLDLGLALATLVIFFALSMHKIEPPKWWGNTVYKETMDFKNEAIQAFVDHERPRPAIHHSLLRPVLEACSWKGNAIIITITAMVPPTLEQRSNLSLNRSTCSASPHQTQCGPSFKLAPPESAAAQPRFTTLRQHPPKHHQPSKHHYPPRHPHPAPTRRHAVRADEKRHESAIVAADGEKKKTTTTTTTMPRETESDGHRSEKSAPNPASSGRFGSALDPGFTARVIAATGRNANPRLAEIMPALLRHLHDFAREVELTADEWMAGIQLLNEAGQMSNDARNETQLVCDVLGLESLVDEITSIKQGPRPSSPLQTQPRTSDARGGPKCTPKKTPTAAAPATSTPSAILGPFYRTAAPVLPANASIIHPSLLTDPCYASRLTHLTGCVLTPAGTPLANATLDVWHAAPNGQYEQQDPAQPEMHLRARLPTDPDGRFALYCLRPPPYPVPDDGPAGRLLGLLDRHPFRPAHIHFIVSCPGRRTLTTQLFDAEDPHLDDDTVFAVKEDLIAVFRPAEETDPMGARWRVGFDFVLAEAA</sequence>
<evidence type="ECO:0000256" key="13">
    <source>
        <dbReference type="SAM" id="Phobius"/>
    </source>
</evidence>
<dbReference type="GO" id="GO:0016020">
    <property type="term" value="C:membrane"/>
    <property type="evidence" value="ECO:0007669"/>
    <property type="project" value="UniProtKB-SubCell"/>
</dbReference>
<evidence type="ECO:0000313" key="15">
    <source>
        <dbReference type="EMBL" id="CRK21797.1"/>
    </source>
</evidence>
<feature type="compositionally biased region" description="Polar residues" evidence="12">
    <location>
        <begin position="878"/>
        <end position="891"/>
    </location>
</feature>
<dbReference type="InterPro" id="IPR004648">
    <property type="entry name" value="Oligpept_transpt"/>
</dbReference>
<dbReference type="SUPFAM" id="SSF49482">
    <property type="entry name" value="Aromatic compound dioxygenase"/>
    <property type="match status" value="1"/>
</dbReference>
<feature type="transmembrane region" description="Helical" evidence="13">
    <location>
        <begin position="251"/>
        <end position="269"/>
    </location>
</feature>
<proteinExistence type="inferred from homology"/>
<keyword evidence="11 13" id="KW-0472">Membrane</keyword>
<feature type="transmembrane region" description="Helical" evidence="13">
    <location>
        <begin position="546"/>
        <end position="569"/>
    </location>
</feature>
<dbReference type="GO" id="GO:0018576">
    <property type="term" value="F:catechol 1,2-dioxygenase activity"/>
    <property type="evidence" value="ECO:0007669"/>
    <property type="project" value="InterPro"/>
</dbReference>
<evidence type="ECO:0000256" key="11">
    <source>
        <dbReference type="ARBA" id="ARBA00023136"/>
    </source>
</evidence>
<evidence type="ECO:0000313" key="16">
    <source>
        <dbReference type="Proteomes" id="UP000044602"/>
    </source>
</evidence>
<dbReference type="GO" id="GO:0009712">
    <property type="term" value="P:catechol-containing compound metabolic process"/>
    <property type="evidence" value="ECO:0007669"/>
    <property type="project" value="InterPro"/>
</dbReference>
<dbReference type="Pfam" id="PF00775">
    <property type="entry name" value="Dioxygenase_C"/>
    <property type="match status" value="1"/>
</dbReference>
<feature type="transmembrane region" description="Helical" evidence="13">
    <location>
        <begin position="220"/>
        <end position="245"/>
    </location>
</feature>
<dbReference type="Gene3D" id="2.60.130.10">
    <property type="entry name" value="Aromatic compound dioxygenase"/>
    <property type="match status" value="1"/>
</dbReference>
<evidence type="ECO:0000256" key="4">
    <source>
        <dbReference type="ARBA" id="ARBA00022448"/>
    </source>
</evidence>
<keyword evidence="10" id="KW-0408">Iron</keyword>
<evidence type="ECO:0000256" key="1">
    <source>
        <dbReference type="ARBA" id="ARBA00001965"/>
    </source>
</evidence>
<feature type="transmembrane region" description="Helical" evidence="13">
    <location>
        <begin position="630"/>
        <end position="652"/>
    </location>
</feature>
<feature type="transmembrane region" description="Helical" evidence="13">
    <location>
        <begin position="775"/>
        <end position="797"/>
    </location>
</feature>
<feature type="transmembrane region" description="Helical" evidence="13">
    <location>
        <begin position="460"/>
        <end position="486"/>
    </location>
</feature>
<dbReference type="NCBIfam" id="TIGR00728">
    <property type="entry name" value="OPT_sfam"/>
    <property type="match status" value="1"/>
</dbReference>
<keyword evidence="7" id="KW-0571">Peptide transport</keyword>
<dbReference type="Pfam" id="PF04444">
    <property type="entry name" value="Dioxygenase_N"/>
    <property type="match status" value="1"/>
</dbReference>
<feature type="transmembrane region" description="Helical" evidence="13">
    <location>
        <begin position="397"/>
        <end position="419"/>
    </location>
</feature>
<keyword evidence="6" id="KW-0479">Metal-binding</keyword>
<evidence type="ECO:0000256" key="12">
    <source>
        <dbReference type="SAM" id="MobiDB-lite"/>
    </source>
</evidence>
<evidence type="ECO:0000256" key="7">
    <source>
        <dbReference type="ARBA" id="ARBA00022856"/>
    </source>
</evidence>
<organism evidence="15 16">
    <name type="scientific">Verticillium longisporum</name>
    <name type="common">Verticillium dahliae var. longisporum</name>
    <dbReference type="NCBI Taxonomy" id="100787"/>
    <lineage>
        <taxon>Eukaryota</taxon>
        <taxon>Fungi</taxon>
        <taxon>Dikarya</taxon>
        <taxon>Ascomycota</taxon>
        <taxon>Pezizomycotina</taxon>
        <taxon>Sordariomycetes</taxon>
        <taxon>Hypocreomycetidae</taxon>
        <taxon>Glomerellales</taxon>
        <taxon>Plectosphaerellaceae</taxon>
        <taxon>Verticillium</taxon>
    </lineage>
</organism>
<feature type="compositionally biased region" description="Basic and acidic residues" evidence="12">
    <location>
        <begin position="98"/>
        <end position="109"/>
    </location>
</feature>
<dbReference type="InterPro" id="IPR000627">
    <property type="entry name" value="Intradiol_dOase_C"/>
</dbReference>
<keyword evidence="16" id="KW-1185">Reference proteome</keyword>
<dbReference type="InterPro" id="IPR004813">
    <property type="entry name" value="OPT"/>
</dbReference>
<name>A0A0G4LIF5_VERLO</name>
<feature type="compositionally biased region" description="Basic and acidic residues" evidence="12">
    <location>
        <begin position="971"/>
        <end position="982"/>
    </location>
</feature>
<feature type="region of interest" description="Disordered" evidence="12">
    <location>
        <begin position="878"/>
        <end position="997"/>
    </location>
</feature>
<comment type="subcellular location">
    <subcellularLocation>
        <location evidence="2">Membrane</location>
        <topology evidence="2">Multi-pass membrane protein</topology>
    </subcellularLocation>
</comment>
<feature type="transmembrane region" description="Helical" evidence="13">
    <location>
        <begin position="696"/>
        <end position="717"/>
    </location>
</feature>
<feature type="compositionally biased region" description="Basic residues" evidence="12">
    <location>
        <begin position="914"/>
        <end position="940"/>
    </location>
</feature>
<feature type="domain" description="Intradiol ring-cleavage dioxygenases" evidence="14">
    <location>
        <begin position="1162"/>
        <end position="1190"/>
    </location>
</feature>
<feature type="transmembrane region" description="Helical" evidence="13">
    <location>
        <begin position="276"/>
        <end position="298"/>
    </location>
</feature>
<evidence type="ECO:0000256" key="10">
    <source>
        <dbReference type="ARBA" id="ARBA00023004"/>
    </source>
</evidence>
<evidence type="ECO:0000256" key="5">
    <source>
        <dbReference type="ARBA" id="ARBA00022692"/>
    </source>
</evidence>
<keyword evidence="4" id="KW-0813">Transport</keyword>
<keyword evidence="9 13" id="KW-1133">Transmembrane helix</keyword>
<evidence type="ECO:0000256" key="6">
    <source>
        <dbReference type="ARBA" id="ARBA00022723"/>
    </source>
</evidence>
<protein>
    <recommendedName>
        <fullName evidence="14">Intradiol ring-cleavage dioxygenases domain-containing protein</fullName>
    </recommendedName>
</protein>
<reference evidence="15 16" key="1">
    <citation type="submission" date="2015-05" db="EMBL/GenBank/DDBJ databases">
        <authorList>
            <person name="Wang D.B."/>
            <person name="Wang M."/>
        </authorList>
    </citation>
    <scope>NUCLEOTIDE SEQUENCE [LARGE SCALE GENOMIC DNA]</scope>
    <source>
        <strain evidence="15">VL1</strain>
    </source>
</reference>
<comment type="cofactor">
    <cofactor evidence="1">
        <name>Fe(3+)</name>
        <dbReference type="ChEBI" id="CHEBI:29034"/>
    </cofactor>
</comment>
<gene>
    <name evidence="15" type="ORF">BN1708_013226</name>
</gene>
<evidence type="ECO:0000256" key="2">
    <source>
        <dbReference type="ARBA" id="ARBA00004141"/>
    </source>
</evidence>
<evidence type="ECO:0000256" key="9">
    <source>
        <dbReference type="ARBA" id="ARBA00022989"/>
    </source>
</evidence>
<evidence type="ECO:0000256" key="8">
    <source>
        <dbReference type="ARBA" id="ARBA00022927"/>
    </source>
</evidence>
<evidence type="ECO:0000256" key="3">
    <source>
        <dbReference type="ARBA" id="ARBA00008807"/>
    </source>
</evidence>
<feature type="compositionally biased region" description="Low complexity" evidence="12">
    <location>
        <begin position="1105"/>
        <end position="1122"/>
    </location>
</feature>
<feature type="compositionally biased region" description="Acidic residues" evidence="12">
    <location>
        <begin position="110"/>
        <end position="125"/>
    </location>
</feature>
<dbReference type="InterPro" id="IPR015889">
    <property type="entry name" value="Intradiol_dOase_core"/>
</dbReference>
<dbReference type="Proteomes" id="UP000044602">
    <property type="component" value="Unassembled WGS sequence"/>
</dbReference>
<evidence type="ECO:0000259" key="14">
    <source>
        <dbReference type="PROSITE" id="PS00083"/>
    </source>
</evidence>
<dbReference type="InterPro" id="IPR007535">
    <property type="entry name" value="Catechol_dOase_N"/>
</dbReference>
<keyword evidence="8" id="KW-0653">Protein transport</keyword>
<feature type="transmembrane region" description="Helical" evidence="13">
    <location>
        <begin position="520"/>
        <end position="540"/>
    </location>
</feature>
<dbReference type="Pfam" id="PF03169">
    <property type="entry name" value="OPT"/>
    <property type="match status" value="1"/>
</dbReference>